<dbReference type="Pfam" id="PF00498">
    <property type="entry name" value="FHA"/>
    <property type="match status" value="1"/>
</dbReference>
<sequence>MLELELRFEDGRVDHLQAGLPLEIGRGAECGLRLKAWRVARRHARLEQREGGLFLEDFGALSGTLVNGQRVTRHGPLHAGDEIVIGPCLIHLRDTGQAGTSGPAPASAAASVGLPGGPVPAPVSGGCYAGPSGADAAALAGPALSQAAAPGAALSGPAMPPADAAAPILKVMLGHRRRLHGVLLEKLDLRRRDIAGMSDEALRGEAMAAMRDIIAHDTEVPAGADRAALLLEVVNEAVGLGPLEPLLADHAITEIMVNRHDEIFIESGGRLSRHAAAFSSEQAVLGVIERIVSPLGRRIDESSPMVDARLRDGSRVNAVIPPVALRGASLTIRKFPQSRPAMDDLLRAGALDEAMRDFLAACVRHRKNLIVSGGTGSGKTTLLNILSNCIPDGERIVTIEDAAELRLNHRHLVSLEARPANLEGRGRIDIRDLVRNALRMRPDRIVIGECRGGEAFDMLAAMNTGHEGSLTTLHANSPRDALARLETMILMAGMDLPLAAVREHIAASIDFIAQQARLSDGRRLITSIVEVTGMESGRIQIQELFRYLPGPPAVFAGCGVVPEAFTDESGSARLPAAWFDRRTAAHAAPQGLGAAPHAASHAAPAAGHAPA</sequence>
<dbReference type="SMART" id="SM00240">
    <property type="entry name" value="FHA"/>
    <property type="match status" value="1"/>
</dbReference>
<keyword evidence="5" id="KW-1185">Reference proteome</keyword>
<evidence type="ECO:0000313" key="5">
    <source>
        <dbReference type="Proteomes" id="UP000184226"/>
    </source>
</evidence>
<dbReference type="CDD" id="cd00060">
    <property type="entry name" value="FHA"/>
    <property type="match status" value="1"/>
</dbReference>
<dbReference type="Proteomes" id="UP000184226">
    <property type="component" value="Unassembled WGS sequence"/>
</dbReference>
<name>A0A1M5M8N1_9BURK</name>
<evidence type="ECO:0000256" key="1">
    <source>
        <dbReference type="ARBA" id="ARBA00006611"/>
    </source>
</evidence>
<dbReference type="SUPFAM" id="SSF49879">
    <property type="entry name" value="SMAD/FHA domain"/>
    <property type="match status" value="1"/>
</dbReference>
<comment type="similarity">
    <text evidence="1">Belongs to the GSP E family.</text>
</comment>
<dbReference type="RefSeq" id="WP_084135611.1">
    <property type="nucleotide sequence ID" value="NZ_FQXE01000001.1"/>
</dbReference>
<dbReference type="InterPro" id="IPR027417">
    <property type="entry name" value="P-loop_NTPase"/>
</dbReference>
<dbReference type="OrthoDB" id="9810761at2"/>
<gene>
    <name evidence="4" type="ORF">SAMN04488135_101160</name>
</gene>
<dbReference type="InterPro" id="IPR001482">
    <property type="entry name" value="T2SS/T4SS_dom"/>
</dbReference>
<dbReference type="PANTHER" id="PTHR30486">
    <property type="entry name" value="TWITCHING MOTILITY PROTEIN PILT"/>
    <property type="match status" value="1"/>
</dbReference>
<dbReference type="SUPFAM" id="SSF52540">
    <property type="entry name" value="P-loop containing nucleoside triphosphate hydrolases"/>
    <property type="match status" value="1"/>
</dbReference>
<dbReference type="PROSITE" id="PS50006">
    <property type="entry name" value="FHA_DOMAIN"/>
    <property type="match status" value="1"/>
</dbReference>
<dbReference type="Gene3D" id="2.60.200.20">
    <property type="match status" value="1"/>
</dbReference>
<dbReference type="STRING" id="658167.SAMN04488135_101160"/>
<dbReference type="InterPro" id="IPR050921">
    <property type="entry name" value="T4SS_GSP_E_ATPase"/>
</dbReference>
<evidence type="ECO:0000313" key="4">
    <source>
        <dbReference type="EMBL" id="SHG73684.1"/>
    </source>
</evidence>
<accession>A0A1M5M8N1</accession>
<dbReference type="GO" id="GO:0016887">
    <property type="term" value="F:ATP hydrolysis activity"/>
    <property type="evidence" value="ECO:0007669"/>
    <property type="project" value="InterPro"/>
</dbReference>
<dbReference type="Gene3D" id="3.30.450.380">
    <property type="match status" value="1"/>
</dbReference>
<dbReference type="Gene3D" id="3.40.50.300">
    <property type="entry name" value="P-loop containing nucleotide triphosphate hydrolases"/>
    <property type="match status" value="1"/>
</dbReference>
<dbReference type="AlphaFoldDB" id="A0A1M5M8N1"/>
<dbReference type="CDD" id="cd01130">
    <property type="entry name" value="VirB11-like_ATPase"/>
    <property type="match status" value="1"/>
</dbReference>
<dbReference type="Pfam" id="PF00437">
    <property type="entry name" value="T2SSE"/>
    <property type="match status" value="1"/>
</dbReference>
<evidence type="ECO:0000259" key="3">
    <source>
        <dbReference type="PROSITE" id="PS50006"/>
    </source>
</evidence>
<evidence type="ECO:0000256" key="2">
    <source>
        <dbReference type="SAM" id="MobiDB-lite"/>
    </source>
</evidence>
<dbReference type="EMBL" id="FQXE01000001">
    <property type="protein sequence ID" value="SHG73684.1"/>
    <property type="molecule type" value="Genomic_DNA"/>
</dbReference>
<dbReference type="PANTHER" id="PTHR30486:SF15">
    <property type="entry name" value="TYPE II_IV SECRETION SYSTEM ATPASE"/>
    <property type="match status" value="1"/>
</dbReference>
<feature type="region of interest" description="Disordered" evidence="2">
    <location>
        <begin position="589"/>
        <end position="611"/>
    </location>
</feature>
<protein>
    <submittedName>
        <fullName evidence="4">Pilus assembly protein CpaF</fullName>
    </submittedName>
</protein>
<reference evidence="4 5" key="1">
    <citation type="submission" date="2016-11" db="EMBL/GenBank/DDBJ databases">
        <authorList>
            <person name="Jaros S."/>
            <person name="Januszkiewicz K."/>
            <person name="Wedrychowicz H."/>
        </authorList>
    </citation>
    <scope>NUCLEOTIDE SEQUENCE [LARGE SCALE GENOMIC DNA]</scope>
    <source>
        <strain evidence="4 5">CGMCC 1.10190</strain>
    </source>
</reference>
<dbReference type="InterPro" id="IPR000253">
    <property type="entry name" value="FHA_dom"/>
</dbReference>
<feature type="domain" description="FHA" evidence="3">
    <location>
        <begin position="22"/>
        <end position="71"/>
    </location>
</feature>
<organism evidence="4 5">
    <name type="scientific">Pollutimonas bauzanensis</name>
    <dbReference type="NCBI Taxonomy" id="658167"/>
    <lineage>
        <taxon>Bacteria</taxon>
        <taxon>Pseudomonadati</taxon>
        <taxon>Pseudomonadota</taxon>
        <taxon>Betaproteobacteria</taxon>
        <taxon>Burkholderiales</taxon>
        <taxon>Alcaligenaceae</taxon>
        <taxon>Pollutimonas</taxon>
    </lineage>
</organism>
<proteinExistence type="inferred from homology"/>
<dbReference type="InterPro" id="IPR008984">
    <property type="entry name" value="SMAD_FHA_dom_sf"/>
</dbReference>